<evidence type="ECO:0000256" key="2">
    <source>
        <dbReference type="ARBA" id="ARBA00023125"/>
    </source>
</evidence>
<dbReference type="RefSeq" id="WP_425555066.1">
    <property type="nucleotide sequence ID" value="NZ_BAAALD010000004.1"/>
</dbReference>
<evidence type="ECO:0000259" key="5">
    <source>
        <dbReference type="Pfam" id="PF12802"/>
    </source>
</evidence>
<accession>A0ABN1TA45</accession>
<keyword evidence="1" id="KW-0805">Transcription regulation</keyword>
<organism evidence="6 7">
    <name type="scientific">Kitasatospora arboriphila</name>
    <dbReference type="NCBI Taxonomy" id="258052"/>
    <lineage>
        <taxon>Bacteria</taxon>
        <taxon>Bacillati</taxon>
        <taxon>Actinomycetota</taxon>
        <taxon>Actinomycetes</taxon>
        <taxon>Kitasatosporales</taxon>
        <taxon>Streptomycetaceae</taxon>
        <taxon>Kitasatospora</taxon>
    </lineage>
</organism>
<evidence type="ECO:0000256" key="3">
    <source>
        <dbReference type="ARBA" id="ARBA00023163"/>
    </source>
</evidence>
<evidence type="ECO:0000313" key="6">
    <source>
        <dbReference type="EMBL" id="GAA1070764.1"/>
    </source>
</evidence>
<dbReference type="InterPro" id="IPR000835">
    <property type="entry name" value="HTH_MarR-typ"/>
</dbReference>
<dbReference type="CDD" id="cd00090">
    <property type="entry name" value="HTH_ARSR"/>
    <property type="match status" value="1"/>
</dbReference>
<protein>
    <submittedName>
        <fullName evidence="6">MarR family transcriptional regulator</fullName>
    </submittedName>
</protein>
<feature type="region of interest" description="Disordered" evidence="4">
    <location>
        <begin position="158"/>
        <end position="181"/>
    </location>
</feature>
<dbReference type="Gene3D" id="1.10.10.10">
    <property type="entry name" value="Winged helix-like DNA-binding domain superfamily/Winged helix DNA-binding domain"/>
    <property type="match status" value="1"/>
</dbReference>
<evidence type="ECO:0000256" key="4">
    <source>
        <dbReference type="SAM" id="MobiDB-lite"/>
    </source>
</evidence>
<dbReference type="PANTHER" id="PTHR38465:SF2">
    <property type="entry name" value="HTH-TYPE TRANSCRIPTIONAL REGULATOR MMPR5"/>
    <property type="match status" value="1"/>
</dbReference>
<dbReference type="Proteomes" id="UP001499987">
    <property type="component" value="Unassembled WGS sequence"/>
</dbReference>
<dbReference type="InterPro" id="IPR036388">
    <property type="entry name" value="WH-like_DNA-bd_sf"/>
</dbReference>
<name>A0ABN1TA45_9ACTN</name>
<comment type="caution">
    <text evidence="6">The sequence shown here is derived from an EMBL/GenBank/DDBJ whole genome shotgun (WGS) entry which is preliminary data.</text>
</comment>
<dbReference type="Pfam" id="PF12802">
    <property type="entry name" value="MarR_2"/>
    <property type="match status" value="1"/>
</dbReference>
<keyword evidence="7" id="KW-1185">Reference proteome</keyword>
<dbReference type="InterPro" id="IPR011991">
    <property type="entry name" value="ArsR-like_HTH"/>
</dbReference>
<keyword evidence="2" id="KW-0238">DNA-binding</keyword>
<evidence type="ECO:0000313" key="7">
    <source>
        <dbReference type="Proteomes" id="UP001499987"/>
    </source>
</evidence>
<feature type="domain" description="HTH marR-type" evidence="5">
    <location>
        <begin position="24"/>
        <end position="83"/>
    </location>
</feature>
<dbReference type="InterPro" id="IPR052362">
    <property type="entry name" value="HTH-GbsR_regulator"/>
</dbReference>
<dbReference type="SUPFAM" id="SSF46785">
    <property type="entry name" value="Winged helix' DNA-binding domain"/>
    <property type="match status" value="1"/>
</dbReference>
<keyword evidence="3" id="KW-0804">Transcription</keyword>
<dbReference type="Gene3D" id="1.10.287.160">
    <property type="entry name" value="HR1 repeat"/>
    <property type="match status" value="1"/>
</dbReference>
<reference evidence="6 7" key="1">
    <citation type="journal article" date="2019" name="Int. J. Syst. Evol. Microbiol.">
        <title>The Global Catalogue of Microorganisms (GCM) 10K type strain sequencing project: providing services to taxonomists for standard genome sequencing and annotation.</title>
        <authorList>
            <consortium name="The Broad Institute Genomics Platform"/>
            <consortium name="The Broad Institute Genome Sequencing Center for Infectious Disease"/>
            <person name="Wu L."/>
            <person name="Ma J."/>
        </authorList>
    </citation>
    <scope>NUCLEOTIDE SEQUENCE [LARGE SCALE GENOMIC DNA]</scope>
    <source>
        <strain evidence="6 7">JCM 13002</strain>
    </source>
</reference>
<evidence type="ECO:0000256" key="1">
    <source>
        <dbReference type="ARBA" id="ARBA00023015"/>
    </source>
</evidence>
<sequence length="181" mass="19973">MVERDGAAVGAFVERFAAVMADAGFPRMPARVFTALLASDSGRLTAAELADTLQISPAAVSGAVRFLGQVNLVTREREAGSRRDRYRVHDDAWYEASVHRDRELVRWESSLREGIEALGPDTPAGARLAESLAFFGFMREELPALLGRWHDRREQLRTELTQPQDAGHPPTRAQDASSASR</sequence>
<dbReference type="InterPro" id="IPR036390">
    <property type="entry name" value="WH_DNA-bd_sf"/>
</dbReference>
<dbReference type="EMBL" id="BAAALD010000004">
    <property type="protein sequence ID" value="GAA1070764.1"/>
    <property type="molecule type" value="Genomic_DNA"/>
</dbReference>
<dbReference type="PANTHER" id="PTHR38465">
    <property type="entry name" value="HTH-TYPE TRANSCRIPTIONAL REGULATOR MJ1563-RELATED"/>
    <property type="match status" value="1"/>
</dbReference>
<gene>
    <name evidence="6" type="ORF">GCM10009663_07040</name>
</gene>
<proteinExistence type="predicted"/>